<dbReference type="eggNOG" id="ENOG50313FR">
    <property type="taxonomic scope" value="Bacteria"/>
</dbReference>
<dbReference type="InterPro" id="IPR025608">
    <property type="entry name" value="TcpE"/>
</dbReference>
<reference evidence="3" key="1">
    <citation type="submission" date="2011-05" db="EMBL/GenBank/DDBJ databases">
        <title>Complete sequence of Desulfotomaculum ruminis DSM 2154.</title>
        <authorList>
            <person name="Lucas S."/>
            <person name="Copeland A."/>
            <person name="Lapidus A."/>
            <person name="Cheng J.-F."/>
            <person name="Goodwin L."/>
            <person name="Pitluck S."/>
            <person name="Lu M."/>
            <person name="Detter J.C."/>
            <person name="Han C."/>
            <person name="Tapia R."/>
            <person name="Land M."/>
            <person name="Hauser L."/>
            <person name="Kyrpides N."/>
            <person name="Ivanova N."/>
            <person name="Mikhailova N."/>
            <person name="Pagani I."/>
            <person name="Stams A.J.M."/>
            <person name="Plugge C.M."/>
            <person name="Muyzer G."/>
            <person name="Kuever J."/>
            <person name="Parshina S.N."/>
            <person name="Ivanova A.E."/>
            <person name="Nazina T.N."/>
            <person name="Brambilla E."/>
            <person name="Spring S."/>
            <person name="Klenk H.-P."/>
            <person name="Woyke T."/>
        </authorList>
    </citation>
    <scope>NUCLEOTIDE SEQUENCE [LARGE SCALE GENOMIC DNA]</scope>
    <source>
        <strain evidence="3">ATCC 23193 / DSM 2154 / NCIB 8452 / DL</strain>
    </source>
</reference>
<proteinExistence type="predicted"/>
<keyword evidence="1" id="KW-1133">Transmembrane helix</keyword>
<sequence>MEQEQTFQSYKSLFKINFTIYNFGDRTLPVPIPLEIIAMMAIFFIPFYPVGSLLQPEHPVMCTLFLSGLGAYVLTNVDLQGKFMPAFFFDFFNYLTKPKVINFAGERIKPGKKLRAKWIMGEVME</sequence>
<name>F6DTC1_DESRL</name>
<feature type="transmembrane region" description="Helical" evidence="1">
    <location>
        <begin position="32"/>
        <end position="51"/>
    </location>
</feature>
<evidence type="ECO:0000313" key="2">
    <source>
        <dbReference type="EMBL" id="AEG58938.1"/>
    </source>
</evidence>
<keyword evidence="1" id="KW-0472">Membrane</keyword>
<dbReference type="RefSeq" id="WP_013840712.1">
    <property type="nucleotide sequence ID" value="NC_015589.1"/>
</dbReference>
<protein>
    <recommendedName>
        <fullName evidence="4">TcpE family protein</fullName>
    </recommendedName>
</protein>
<dbReference type="OrthoDB" id="1808282at2"/>
<dbReference type="AlphaFoldDB" id="F6DTC1"/>
<dbReference type="EMBL" id="CP002780">
    <property type="protein sequence ID" value="AEG58938.1"/>
    <property type="molecule type" value="Genomic_DNA"/>
</dbReference>
<gene>
    <name evidence="2" type="ordered locus">Desru_0653</name>
</gene>
<accession>F6DTC1</accession>
<dbReference type="Pfam" id="PF12648">
    <property type="entry name" value="TcpE"/>
    <property type="match status" value="1"/>
</dbReference>
<organism evidence="2 3">
    <name type="scientific">Desulforamulus ruminis (strain ATCC 23193 / DSM 2154 / NCIMB 8452 / DL)</name>
    <name type="common">Desulfotomaculum ruminis</name>
    <dbReference type="NCBI Taxonomy" id="696281"/>
    <lineage>
        <taxon>Bacteria</taxon>
        <taxon>Bacillati</taxon>
        <taxon>Bacillota</taxon>
        <taxon>Clostridia</taxon>
        <taxon>Eubacteriales</taxon>
        <taxon>Peptococcaceae</taxon>
        <taxon>Desulforamulus</taxon>
    </lineage>
</organism>
<evidence type="ECO:0000256" key="1">
    <source>
        <dbReference type="SAM" id="Phobius"/>
    </source>
</evidence>
<dbReference type="Proteomes" id="UP000009234">
    <property type="component" value="Chromosome"/>
</dbReference>
<keyword evidence="3" id="KW-1185">Reference proteome</keyword>
<dbReference type="KEGG" id="dru:Desru_0653"/>
<reference evidence="2 3" key="2">
    <citation type="journal article" date="2012" name="Stand. Genomic Sci.">
        <title>Complete genome sequence of the sulfate-reducing firmicute Desulfotomaculum ruminis type strain (DL(T)).</title>
        <authorList>
            <person name="Spring S."/>
            <person name="Visser M."/>
            <person name="Lu M."/>
            <person name="Copeland A."/>
            <person name="Lapidus A."/>
            <person name="Lucas S."/>
            <person name="Cheng J.F."/>
            <person name="Han C."/>
            <person name="Tapia R."/>
            <person name="Goodwin L.A."/>
            <person name="Pitluck S."/>
            <person name="Ivanova N."/>
            <person name="Land M."/>
            <person name="Hauser L."/>
            <person name="Larimer F."/>
            <person name="Rohde M."/>
            <person name="Goker M."/>
            <person name="Detter J.C."/>
            <person name="Kyrpides N.C."/>
            <person name="Woyke T."/>
            <person name="Schaap P.J."/>
            <person name="Plugge C.M."/>
            <person name="Muyzer G."/>
            <person name="Kuever J."/>
            <person name="Pereira I.A."/>
            <person name="Parshina S.N."/>
            <person name="Bernier-Latmani R."/>
            <person name="Stams A.J."/>
            <person name="Klenk H.P."/>
        </authorList>
    </citation>
    <scope>NUCLEOTIDE SEQUENCE [LARGE SCALE GENOMIC DNA]</scope>
    <source>
        <strain evidence="3">ATCC 23193 / DSM 2154 / NCIB 8452 / DL</strain>
    </source>
</reference>
<dbReference type="STRING" id="696281.Desru_0653"/>
<keyword evidence="1" id="KW-0812">Transmembrane</keyword>
<evidence type="ECO:0008006" key="4">
    <source>
        <dbReference type="Google" id="ProtNLM"/>
    </source>
</evidence>
<evidence type="ECO:0000313" key="3">
    <source>
        <dbReference type="Proteomes" id="UP000009234"/>
    </source>
</evidence>
<dbReference type="HOGENOM" id="CLU_132056_0_0_9"/>